<evidence type="ECO:0000256" key="8">
    <source>
        <dbReference type="SAM" id="MobiDB-lite"/>
    </source>
</evidence>
<reference evidence="11" key="1">
    <citation type="submission" date="2022-11" db="UniProtKB">
        <authorList>
            <consortium name="WormBaseParasite"/>
        </authorList>
    </citation>
    <scope>IDENTIFICATION</scope>
</reference>
<evidence type="ECO:0000256" key="6">
    <source>
        <dbReference type="ARBA" id="ARBA00023306"/>
    </source>
</evidence>
<keyword evidence="3" id="KW-0498">Mitosis</keyword>
<dbReference type="InterPro" id="IPR011990">
    <property type="entry name" value="TPR-like_helical_dom_sf"/>
</dbReference>
<evidence type="ECO:0000313" key="10">
    <source>
        <dbReference type="Proteomes" id="UP000887569"/>
    </source>
</evidence>
<dbReference type="Gene3D" id="1.25.40.10">
    <property type="entry name" value="Tetratricopeptide repeat domain"/>
    <property type="match status" value="2"/>
</dbReference>
<evidence type="ECO:0000259" key="9">
    <source>
        <dbReference type="Pfam" id="PF04049"/>
    </source>
</evidence>
<keyword evidence="2" id="KW-0677">Repeat</keyword>
<dbReference type="PROSITE" id="PS50005">
    <property type="entry name" value="TPR"/>
    <property type="match status" value="2"/>
</dbReference>
<feature type="domain" description="Cdc23" evidence="9">
    <location>
        <begin position="33"/>
        <end position="277"/>
    </location>
</feature>
<evidence type="ECO:0000256" key="5">
    <source>
        <dbReference type="ARBA" id="ARBA00022803"/>
    </source>
</evidence>
<feature type="repeat" description="TPR" evidence="7">
    <location>
        <begin position="338"/>
        <end position="371"/>
    </location>
</feature>
<accession>A0A915AXG5</accession>
<dbReference type="Pfam" id="PF04049">
    <property type="entry name" value="ANAPC8"/>
    <property type="match status" value="1"/>
</dbReference>
<sequence length="636" mass="72600">MCYACSPTGLCDRVQVDGRSQMAHWGVEVLSDLHWLSAECERRCIFDSLKWANELIFYAPDEWHKAYALKGDSVVQMESPSRAPTTLVRANFGRSLMLNGEFHRAAYFLEKIKDESNYDCFMYYWAKYLAYEKDRLESEADAIDRRIEYDNSDMDALHAELCELGHRAPQYFDAFLFYVLGKVRLSLKLVEKAEQAFVESVRANRSFWPSWQELAHLISSPDKADTEEYVDAEYWVCRFFKADLLFRFHLHKAAIDEYEKIGESGFGDMPYLISQTAAALNYLQEHDLALEMFEKAHKADPLRVDQLHLYSDSLFVRGMRAELASLVHSFYRTHKFTWEVCCAVANYYSLRGDHEKSVVFLQRSLKLNPNNSSVWTLIGHEFMEQKNNSAACLAYRKAVQSDPKDYRGWYGLGQLYDILKMPSYSLYYYQQAHKCKSDDSRMLVALGEVYTRLNRAGDAQKCLLKAFKVGDVEGTALMLLGKLYEKEKNGDQAAAVYEKYLETYGDDLVNEADNMAHCCCFLAKHYLSKGDLNAAGTFAQRCLQYELSKEEGRSVLRQVSQAHRNQSMLKEAGAVVTSTPANESGDFGLKISEATPITPILPQPTVSDPLDYRQPNAADGGETEMAISSDEDSEGY</sequence>
<dbReference type="GO" id="GO:0031145">
    <property type="term" value="P:anaphase-promoting complex-dependent catabolic process"/>
    <property type="evidence" value="ECO:0007669"/>
    <property type="project" value="TreeGrafter"/>
</dbReference>
<dbReference type="AlphaFoldDB" id="A0A915AXG5"/>
<dbReference type="GO" id="GO:0016567">
    <property type="term" value="P:protein ubiquitination"/>
    <property type="evidence" value="ECO:0007669"/>
    <property type="project" value="TreeGrafter"/>
</dbReference>
<name>A0A915AXG5_PARUN</name>
<dbReference type="SMART" id="SM00028">
    <property type="entry name" value="TPR"/>
    <property type="match status" value="8"/>
</dbReference>
<dbReference type="GO" id="GO:0045842">
    <property type="term" value="P:positive regulation of mitotic metaphase/anaphase transition"/>
    <property type="evidence" value="ECO:0007669"/>
    <property type="project" value="TreeGrafter"/>
</dbReference>
<dbReference type="SUPFAM" id="SSF48452">
    <property type="entry name" value="TPR-like"/>
    <property type="match status" value="3"/>
</dbReference>
<evidence type="ECO:0000313" key="11">
    <source>
        <dbReference type="WBParaSite" id="PgR019_g091_t01"/>
    </source>
</evidence>
<dbReference type="InterPro" id="IPR007192">
    <property type="entry name" value="APC8"/>
</dbReference>
<evidence type="ECO:0000256" key="7">
    <source>
        <dbReference type="PROSITE-ProRule" id="PRU00339"/>
    </source>
</evidence>
<dbReference type="Pfam" id="PF13432">
    <property type="entry name" value="TPR_16"/>
    <property type="match status" value="1"/>
</dbReference>
<evidence type="ECO:0000256" key="1">
    <source>
        <dbReference type="ARBA" id="ARBA00022618"/>
    </source>
</evidence>
<feature type="repeat" description="TPR" evidence="7">
    <location>
        <begin position="372"/>
        <end position="405"/>
    </location>
</feature>
<keyword evidence="1" id="KW-0132">Cell division</keyword>
<keyword evidence="6" id="KW-0131">Cell cycle</keyword>
<dbReference type="WBParaSite" id="PgR019_g091_t01">
    <property type="protein sequence ID" value="PgR019_g091_t01"/>
    <property type="gene ID" value="PgR019_g091"/>
</dbReference>
<dbReference type="Pfam" id="PF13181">
    <property type="entry name" value="TPR_8"/>
    <property type="match status" value="2"/>
</dbReference>
<keyword evidence="5 7" id="KW-0802">TPR repeat</keyword>
<dbReference type="PANTHER" id="PTHR12558">
    <property type="entry name" value="CELL DIVISION CYCLE 16,23,27"/>
    <property type="match status" value="1"/>
</dbReference>
<dbReference type="Proteomes" id="UP000887569">
    <property type="component" value="Unplaced"/>
</dbReference>
<protein>
    <submittedName>
        <fullName evidence="11">Cdc23 domain-containing protein</fullName>
    </submittedName>
</protein>
<keyword evidence="10" id="KW-1185">Reference proteome</keyword>
<dbReference type="GO" id="GO:0051301">
    <property type="term" value="P:cell division"/>
    <property type="evidence" value="ECO:0007669"/>
    <property type="project" value="UniProtKB-KW"/>
</dbReference>
<evidence type="ECO:0000256" key="2">
    <source>
        <dbReference type="ARBA" id="ARBA00022737"/>
    </source>
</evidence>
<dbReference type="PANTHER" id="PTHR12558:SF10">
    <property type="entry name" value="CELL DIVISION CYCLE PROTEIN 23 HOMOLOG"/>
    <property type="match status" value="1"/>
</dbReference>
<keyword evidence="4" id="KW-0833">Ubl conjugation pathway</keyword>
<evidence type="ECO:0000256" key="4">
    <source>
        <dbReference type="ARBA" id="ARBA00022786"/>
    </source>
</evidence>
<feature type="region of interest" description="Disordered" evidence="8">
    <location>
        <begin position="598"/>
        <end position="636"/>
    </location>
</feature>
<evidence type="ECO:0000256" key="3">
    <source>
        <dbReference type="ARBA" id="ARBA00022776"/>
    </source>
</evidence>
<dbReference type="GO" id="GO:0005680">
    <property type="term" value="C:anaphase-promoting complex"/>
    <property type="evidence" value="ECO:0007669"/>
    <property type="project" value="InterPro"/>
</dbReference>
<proteinExistence type="predicted"/>
<dbReference type="InterPro" id="IPR019734">
    <property type="entry name" value="TPR_rpt"/>
</dbReference>
<organism evidence="10 11">
    <name type="scientific">Parascaris univalens</name>
    <name type="common">Nematode worm</name>
    <dbReference type="NCBI Taxonomy" id="6257"/>
    <lineage>
        <taxon>Eukaryota</taxon>
        <taxon>Metazoa</taxon>
        <taxon>Ecdysozoa</taxon>
        <taxon>Nematoda</taxon>
        <taxon>Chromadorea</taxon>
        <taxon>Rhabditida</taxon>
        <taxon>Spirurina</taxon>
        <taxon>Ascaridomorpha</taxon>
        <taxon>Ascaridoidea</taxon>
        <taxon>Ascarididae</taxon>
        <taxon>Parascaris</taxon>
    </lineage>
</organism>